<reference evidence="5" key="1">
    <citation type="journal article" date="2019" name="Int. J. Syst. Evol. Microbiol.">
        <title>The Global Catalogue of Microorganisms (GCM) 10K type strain sequencing project: providing services to taxonomists for standard genome sequencing and annotation.</title>
        <authorList>
            <consortium name="The Broad Institute Genomics Platform"/>
            <consortium name="The Broad Institute Genome Sequencing Center for Infectious Disease"/>
            <person name="Wu L."/>
            <person name="Ma J."/>
        </authorList>
    </citation>
    <scope>NUCLEOTIDE SEQUENCE [LARGE SCALE GENOMIC DNA]</scope>
    <source>
        <strain evidence="5">KCTC 42107</strain>
    </source>
</reference>
<keyword evidence="2" id="KW-0732">Signal</keyword>
<dbReference type="InterPro" id="IPR013320">
    <property type="entry name" value="ConA-like_dom_sf"/>
</dbReference>
<sequence length="288" mass="31992">MKNVLKIAVLLLVLTGCSSSEDAVKNNTQNDFDLDEAALEADGYSKIYEDNFDSGLSGWNVWEGGAYNEELQLYKSQNLILANGILEIRSKKEDVTGPVTPGDTELSDFAYTSGRIESVYEVTHTSPSQKIRISARIKLPASYGMWPAFWSYGNPWPTHGEIDILEATGDKHGYITNYYYGSQFDTPQTNDDLTSEEITTPKDLSSGFHVYEVIWAKNSLTFLLDGEVVETRNASETGQQNIPDFFGKSQNIVLNLAVGGTMFGADFDESKIKASSMYVDWVKVFSSQ</sequence>
<dbReference type="PROSITE" id="PS51762">
    <property type="entry name" value="GH16_2"/>
    <property type="match status" value="1"/>
</dbReference>
<name>A0ABW5NSA1_9FLAO</name>
<dbReference type="Proteomes" id="UP001597480">
    <property type="component" value="Unassembled WGS sequence"/>
</dbReference>
<accession>A0ABW5NSA1</accession>
<proteinExistence type="inferred from homology"/>
<dbReference type="PANTHER" id="PTHR10963">
    <property type="entry name" value="GLYCOSYL HYDROLASE-RELATED"/>
    <property type="match status" value="1"/>
</dbReference>
<evidence type="ECO:0000313" key="5">
    <source>
        <dbReference type="Proteomes" id="UP001597480"/>
    </source>
</evidence>
<evidence type="ECO:0000259" key="3">
    <source>
        <dbReference type="PROSITE" id="PS51762"/>
    </source>
</evidence>
<dbReference type="InterPro" id="IPR000757">
    <property type="entry name" value="Beta-glucanase-like"/>
</dbReference>
<dbReference type="Gene3D" id="2.60.120.200">
    <property type="match status" value="1"/>
</dbReference>
<protein>
    <submittedName>
        <fullName evidence="4">Family 16 glycosylhydrolase</fullName>
    </submittedName>
</protein>
<evidence type="ECO:0000313" key="4">
    <source>
        <dbReference type="EMBL" id="MFD2601699.1"/>
    </source>
</evidence>
<gene>
    <name evidence="4" type="ORF">ACFSR3_06490</name>
</gene>
<dbReference type="PANTHER" id="PTHR10963:SF55">
    <property type="entry name" value="GLYCOSIDE HYDROLASE FAMILY 16 PROTEIN"/>
    <property type="match status" value="1"/>
</dbReference>
<feature type="domain" description="GH16" evidence="3">
    <location>
        <begin position="22"/>
        <end position="288"/>
    </location>
</feature>
<keyword evidence="5" id="KW-1185">Reference proteome</keyword>
<dbReference type="Pfam" id="PF00722">
    <property type="entry name" value="Glyco_hydro_16"/>
    <property type="match status" value="1"/>
</dbReference>
<comment type="similarity">
    <text evidence="1">Belongs to the glycosyl hydrolase 16 family.</text>
</comment>
<dbReference type="InterPro" id="IPR050546">
    <property type="entry name" value="Glycosyl_Hydrlase_16"/>
</dbReference>
<feature type="signal peptide" evidence="2">
    <location>
        <begin position="1"/>
        <end position="22"/>
    </location>
</feature>
<comment type="caution">
    <text evidence="4">The sequence shown here is derived from an EMBL/GenBank/DDBJ whole genome shotgun (WGS) entry which is preliminary data.</text>
</comment>
<dbReference type="RefSeq" id="WP_379820242.1">
    <property type="nucleotide sequence ID" value="NZ_JBHUMD010000007.1"/>
</dbReference>
<dbReference type="EMBL" id="JBHUMD010000007">
    <property type="protein sequence ID" value="MFD2601699.1"/>
    <property type="molecule type" value="Genomic_DNA"/>
</dbReference>
<dbReference type="PROSITE" id="PS51257">
    <property type="entry name" value="PROKAR_LIPOPROTEIN"/>
    <property type="match status" value="1"/>
</dbReference>
<evidence type="ECO:0000256" key="1">
    <source>
        <dbReference type="ARBA" id="ARBA00006865"/>
    </source>
</evidence>
<evidence type="ECO:0000256" key="2">
    <source>
        <dbReference type="SAM" id="SignalP"/>
    </source>
</evidence>
<dbReference type="SUPFAM" id="SSF49899">
    <property type="entry name" value="Concanavalin A-like lectins/glucanases"/>
    <property type="match status" value="1"/>
</dbReference>
<dbReference type="CDD" id="cd08023">
    <property type="entry name" value="GH16_laminarinase_like"/>
    <property type="match status" value="1"/>
</dbReference>
<organism evidence="4 5">
    <name type="scientific">Flavobacterium suzhouense</name>
    <dbReference type="NCBI Taxonomy" id="1529638"/>
    <lineage>
        <taxon>Bacteria</taxon>
        <taxon>Pseudomonadati</taxon>
        <taxon>Bacteroidota</taxon>
        <taxon>Flavobacteriia</taxon>
        <taxon>Flavobacteriales</taxon>
        <taxon>Flavobacteriaceae</taxon>
        <taxon>Flavobacterium</taxon>
    </lineage>
</organism>
<feature type="chain" id="PRO_5045065035" evidence="2">
    <location>
        <begin position="23"/>
        <end position="288"/>
    </location>
</feature>